<dbReference type="AlphaFoldDB" id="A0A5C3Q336"/>
<dbReference type="PANTHER" id="PTHR11831:SF4">
    <property type="entry name" value="SMALL RIBOSOMAL SUBUNIT PROTEIN US4M"/>
    <property type="match status" value="1"/>
</dbReference>
<evidence type="ECO:0000256" key="3">
    <source>
        <dbReference type="ARBA" id="ARBA00022884"/>
    </source>
</evidence>
<dbReference type="GO" id="GO:0005763">
    <property type="term" value="C:mitochondrial small ribosomal subunit"/>
    <property type="evidence" value="ECO:0007669"/>
    <property type="project" value="TreeGrafter"/>
</dbReference>
<keyword evidence="4" id="KW-0689">Ribosomal protein</keyword>
<protein>
    <submittedName>
        <fullName evidence="9">Alpha-L RNA-binding motif-containing protein</fullName>
    </submittedName>
</protein>
<keyword evidence="3 6" id="KW-0694">RNA-binding</keyword>
<dbReference type="EMBL" id="ML178859">
    <property type="protein sequence ID" value="TFK96494.1"/>
    <property type="molecule type" value="Genomic_DNA"/>
</dbReference>
<evidence type="ECO:0000313" key="9">
    <source>
        <dbReference type="EMBL" id="TFK96494.1"/>
    </source>
</evidence>
<dbReference type="Proteomes" id="UP000305067">
    <property type="component" value="Unassembled WGS sequence"/>
</dbReference>
<name>A0A5C3Q336_9AGAR</name>
<dbReference type="GO" id="GO:0042274">
    <property type="term" value="P:ribosomal small subunit biogenesis"/>
    <property type="evidence" value="ECO:0007669"/>
    <property type="project" value="TreeGrafter"/>
</dbReference>
<dbReference type="OrthoDB" id="3356781at2759"/>
<dbReference type="PANTHER" id="PTHR11831">
    <property type="entry name" value="30S 40S RIBOSOMAL PROTEIN"/>
    <property type="match status" value="1"/>
</dbReference>
<dbReference type="SMART" id="SM00363">
    <property type="entry name" value="S4"/>
    <property type="match status" value="1"/>
</dbReference>
<feature type="compositionally biased region" description="Basic and acidic residues" evidence="7">
    <location>
        <begin position="221"/>
        <end position="231"/>
    </location>
</feature>
<proteinExistence type="inferred from homology"/>
<evidence type="ECO:0000256" key="4">
    <source>
        <dbReference type="ARBA" id="ARBA00022980"/>
    </source>
</evidence>
<dbReference type="Pfam" id="PF01479">
    <property type="entry name" value="S4"/>
    <property type="match status" value="1"/>
</dbReference>
<evidence type="ECO:0000256" key="1">
    <source>
        <dbReference type="ARBA" id="ARBA00007465"/>
    </source>
</evidence>
<accession>A0A5C3Q336</accession>
<dbReference type="InterPro" id="IPR022801">
    <property type="entry name" value="Ribosomal_uS4"/>
</dbReference>
<evidence type="ECO:0000256" key="5">
    <source>
        <dbReference type="ARBA" id="ARBA00023274"/>
    </source>
</evidence>
<dbReference type="InterPro" id="IPR002942">
    <property type="entry name" value="S4_RNA-bd"/>
</dbReference>
<dbReference type="GO" id="GO:0019843">
    <property type="term" value="F:rRNA binding"/>
    <property type="evidence" value="ECO:0007669"/>
    <property type="project" value="UniProtKB-KW"/>
</dbReference>
<dbReference type="CDD" id="cd00165">
    <property type="entry name" value="S4"/>
    <property type="match status" value="1"/>
</dbReference>
<sequence length="327" mass="37731">MRDASIYSLKRAFPRMSWHPKNLYNLYQRCVSPVSPPALALQFRRSNATIFQQRWASKAAVRAYHGDYIPEKIFKRWYLPDTLPDTRPKRKVNPGDDKKALSLFALRDQAAEEVKTERREREEERKGMAPVGSLMFREVERRLDVVVFRACLTHSVYEARRLVIHGRVMINGKKHNKPNTRLAPGDLISVDPSAVRLIRNSKGSLFRESDTKTPRPASSRNPKDSESEERGPSGPPTFFSLPSYAAPWLFVPAYIEPHFKTCSAVYVRHPTARPGYSEIPTPYNADGDVVRFAWEWYTKNRPRLRSKSQLARMPLDRALHVRNTPMV</sequence>
<feature type="region of interest" description="Disordered" evidence="7">
    <location>
        <begin position="205"/>
        <end position="236"/>
    </location>
</feature>
<dbReference type="InterPro" id="IPR036986">
    <property type="entry name" value="S4_RNA-bd_sf"/>
</dbReference>
<dbReference type="SUPFAM" id="SSF55174">
    <property type="entry name" value="Alpha-L RNA-binding motif"/>
    <property type="match status" value="1"/>
</dbReference>
<gene>
    <name evidence="9" type="ORF">BDV98DRAFT_536512</name>
</gene>
<dbReference type="PROSITE" id="PS50889">
    <property type="entry name" value="S4"/>
    <property type="match status" value="1"/>
</dbReference>
<evidence type="ECO:0000313" key="10">
    <source>
        <dbReference type="Proteomes" id="UP000305067"/>
    </source>
</evidence>
<evidence type="ECO:0000256" key="2">
    <source>
        <dbReference type="ARBA" id="ARBA00022730"/>
    </source>
</evidence>
<dbReference type="Gene3D" id="3.10.290.10">
    <property type="entry name" value="RNA-binding S4 domain"/>
    <property type="match status" value="1"/>
</dbReference>
<organism evidence="9 10">
    <name type="scientific">Pterulicium gracile</name>
    <dbReference type="NCBI Taxonomy" id="1884261"/>
    <lineage>
        <taxon>Eukaryota</taxon>
        <taxon>Fungi</taxon>
        <taxon>Dikarya</taxon>
        <taxon>Basidiomycota</taxon>
        <taxon>Agaricomycotina</taxon>
        <taxon>Agaricomycetes</taxon>
        <taxon>Agaricomycetidae</taxon>
        <taxon>Agaricales</taxon>
        <taxon>Pleurotineae</taxon>
        <taxon>Pterulaceae</taxon>
        <taxon>Pterulicium</taxon>
    </lineage>
</organism>
<dbReference type="STRING" id="1884261.A0A5C3Q336"/>
<keyword evidence="2 6" id="KW-0699">rRNA-binding</keyword>
<evidence type="ECO:0000256" key="6">
    <source>
        <dbReference type="PROSITE-ProRule" id="PRU00182"/>
    </source>
</evidence>
<keyword evidence="5" id="KW-0687">Ribonucleoprotein</keyword>
<evidence type="ECO:0000259" key="8">
    <source>
        <dbReference type="SMART" id="SM00363"/>
    </source>
</evidence>
<keyword evidence="10" id="KW-1185">Reference proteome</keyword>
<evidence type="ECO:0000256" key="7">
    <source>
        <dbReference type="SAM" id="MobiDB-lite"/>
    </source>
</evidence>
<dbReference type="GO" id="GO:0003735">
    <property type="term" value="F:structural constituent of ribosome"/>
    <property type="evidence" value="ECO:0007669"/>
    <property type="project" value="TreeGrafter"/>
</dbReference>
<dbReference type="InterPro" id="IPR018079">
    <property type="entry name" value="Ribosomal_uS4_CS"/>
</dbReference>
<comment type="similarity">
    <text evidence="1">Belongs to the universal ribosomal protein uS4 family.</text>
</comment>
<dbReference type="PROSITE" id="PS00632">
    <property type="entry name" value="RIBOSOMAL_S4"/>
    <property type="match status" value="1"/>
</dbReference>
<reference evidence="9 10" key="1">
    <citation type="journal article" date="2019" name="Nat. Ecol. Evol.">
        <title>Megaphylogeny resolves global patterns of mushroom evolution.</title>
        <authorList>
            <person name="Varga T."/>
            <person name="Krizsan K."/>
            <person name="Foldi C."/>
            <person name="Dima B."/>
            <person name="Sanchez-Garcia M."/>
            <person name="Sanchez-Ramirez S."/>
            <person name="Szollosi G.J."/>
            <person name="Szarkandi J.G."/>
            <person name="Papp V."/>
            <person name="Albert L."/>
            <person name="Andreopoulos W."/>
            <person name="Angelini C."/>
            <person name="Antonin V."/>
            <person name="Barry K.W."/>
            <person name="Bougher N.L."/>
            <person name="Buchanan P."/>
            <person name="Buyck B."/>
            <person name="Bense V."/>
            <person name="Catcheside P."/>
            <person name="Chovatia M."/>
            <person name="Cooper J."/>
            <person name="Damon W."/>
            <person name="Desjardin D."/>
            <person name="Finy P."/>
            <person name="Geml J."/>
            <person name="Haridas S."/>
            <person name="Hughes K."/>
            <person name="Justo A."/>
            <person name="Karasinski D."/>
            <person name="Kautmanova I."/>
            <person name="Kiss B."/>
            <person name="Kocsube S."/>
            <person name="Kotiranta H."/>
            <person name="LaButti K.M."/>
            <person name="Lechner B.E."/>
            <person name="Liimatainen K."/>
            <person name="Lipzen A."/>
            <person name="Lukacs Z."/>
            <person name="Mihaltcheva S."/>
            <person name="Morgado L.N."/>
            <person name="Niskanen T."/>
            <person name="Noordeloos M.E."/>
            <person name="Ohm R.A."/>
            <person name="Ortiz-Santana B."/>
            <person name="Ovrebo C."/>
            <person name="Racz N."/>
            <person name="Riley R."/>
            <person name="Savchenko A."/>
            <person name="Shiryaev A."/>
            <person name="Soop K."/>
            <person name="Spirin V."/>
            <person name="Szebenyi C."/>
            <person name="Tomsovsky M."/>
            <person name="Tulloss R.E."/>
            <person name="Uehling J."/>
            <person name="Grigoriev I.V."/>
            <person name="Vagvolgyi C."/>
            <person name="Papp T."/>
            <person name="Martin F.M."/>
            <person name="Miettinen O."/>
            <person name="Hibbett D.S."/>
            <person name="Nagy L.G."/>
        </authorList>
    </citation>
    <scope>NUCLEOTIDE SEQUENCE [LARGE SCALE GENOMIC DNA]</scope>
    <source>
        <strain evidence="9 10">CBS 309.79</strain>
    </source>
</reference>
<feature type="domain" description="RNA-binding S4" evidence="8">
    <location>
        <begin position="141"/>
        <end position="202"/>
    </location>
</feature>